<gene>
    <name evidence="1" type="ORF">CPLU01_12189</name>
</gene>
<protein>
    <submittedName>
        <fullName evidence="1">Uncharacterized protein</fullName>
    </submittedName>
</protein>
<evidence type="ECO:0000313" key="2">
    <source>
        <dbReference type="Proteomes" id="UP000654918"/>
    </source>
</evidence>
<dbReference type="Proteomes" id="UP000654918">
    <property type="component" value="Unassembled WGS sequence"/>
</dbReference>
<reference evidence="1" key="1">
    <citation type="journal article" date="2020" name="Phytopathology">
        <title>Genome Sequence Resources of Colletotrichum truncatum, C. plurivorum, C. musicola, and C. sojae: Four Species Pathogenic to Soybean (Glycine max).</title>
        <authorList>
            <person name="Rogerio F."/>
            <person name="Boufleur T.R."/>
            <person name="Ciampi-Guillardi M."/>
            <person name="Sukno S.A."/>
            <person name="Thon M.R."/>
            <person name="Massola Junior N.S."/>
            <person name="Baroncelli R."/>
        </authorList>
    </citation>
    <scope>NUCLEOTIDE SEQUENCE</scope>
    <source>
        <strain evidence="1">LFN00145</strain>
    </source>
</reference>
<organism evidence="1 2">
    <name type="scientific">Colletotrichum plurivorum</name>
    <dbReference type="NCBI Taxonomy" id="2175906"/>
    <lineage>
        <taxon>Eukaryota</taxon>
        <taxon>Fungi</taxon>
        <taxon>Dikarya</taxon>
        <taxon>Ascomycota</taxon>
        <taxon>Pezizomycotina</taxon>
        <taxon>Sordariomycetes</taxon>
        <taxon>Hypocreomycetidae</taxon>
        <taxon>Glomerellales</taxon>
        <taxon>Glomerellaceae</taxon>
        <taxon>Colletotrichum</taxon>
        <taxon>Colletotrichum orchidearum species complex</taxon>
    </lineage>
</organism>
<dbReference type="EMBL" id="WIGO01000244">
    <property type="protein sequence ID" value="KAF6822169.1"/>
    <property type="molecule type" value="Genomic_DNA"/>
</dbReference>
<sequence length="304" mass="33711">MSVEIPRRTSDRPFADVDRLMLFGRPRCWALYIIRLTTSGVTDDKPTDAMSQHMANMLLAHGTHELTRHYNALDYVTADRSKQPRTIVRARRPSLAANGSSSATAVPWVRIISLAKEARENVRPVPVVWPPCHLMTRTDHVVAHSKCSPSGLCADAPMAGAQYRFDGRRQQRRAFIWPSTDGQFLLDGGAAGPSTGMRTKDLERICRSAQGNQPAPRPPLALIPSTCFWEPSATRVRGTPPLSVSLSLSALLPSLLLTSKIPVLPRSFFRGYDVTGRTFQLQWTPKLEAGFPFFRSPALHSTLD</sequence>
<proteinExistence type="predicted"/>
<dbReference type="AlphaFoldDB" id="A0A8H6N6N7"/>
<keyword evidence="2" id="KW-1185">Reference proteome</keyword>
<evidence type="ECO:0000313" key="1">
    <source>
        <dbReference type="EMBL" id="KAF6822169.1"/>
    </source>
</evidence>
<name>A0A8H6N6N7_9PEZI</name>
<comment type="caution">
    <text evidence="1">The sequence shown here is derived from an EMBL/GenBank/DDBJ whole genome shotgun (WGS) entry which is preliminary data.</text>
</comment>
<accession>A0A8H6N6N7</accession>